<dbReference type="Proteomes" id="UP000197097">
    <property type="component" value="Unassembled WGS sequence"/>
</dbReference>
<evidence type="ECO:0000313" key="4">
    <source>
        <dbReference type="Proteomes" id="UP000197097"/>
    </source>
</evidence>
<dbReference type="InterPro" id="IPR035421">
    <property type="entry name" value="Terminase_6C"/>
</dbReference>
<gene>
    <name evidence="3" type="ORF">CDQ91_10980</name>
</gene>
<keyword evidence="3" id="KW-0067">ATP-binding</keyword>
<evidence type="ECO:0000259" key="2">
    <source>
        <dbReference type="Pfam" id="PF17289"/>
    </source>
</evidence>
<organism evidence="3 4">
    <name type="scientific">Sphingopyxis witflariensis</name>
    <dbReference type="NCBI Taxonomy" id="173675"/>
    <lineage>
        <taxon>Bacteria</taxon>
        <taxon>Pseudomonadati</taxon>
        <taxon>Pseudomonadota</taxon>
        <taxon>Alphaproteobacteria</taxon>
        <taxon>Sphingomonadales</taxon>
        <taxon>Sphingomonadaceae</taxon>
        <taxon>Sphingopyxis</taxon>
    </lineage>
</organism>
<protein>
    <submittedName>
        <fullName evidence="3">ATP-binding protein</fullName>
    </submittedName>
</protein>
<dbReference type="Gene3D" id="3.40.50.300">
    <property type="entry name" value="P-loop containing nucleotide triphosphate hydrolases"/>
    <property type="match status" value="1"/>
</dbReference>
<evidence type="ECO:0000256" key="1">
    <source>
        <dbReference type="ARBA" id="ARBA00022612"/>
    </source>
</evidence>
<reference evidence="3 4" key="1">
    <citation type="journal article" date="2002" name="Int. J. Syst. Evol. Microbiol.">
        <title>Sphingopyxis witflariensis sp. nov., isolated from activated sludge.</title>
        <authorList>
            <person name="Kampfer P."/>
            <person name="Witzenberger R."/>
            <person name="Denner E.B."/>
            <person name="Busse H.J."/>
            <person name="Neef A."/>
        </authorList>
    </citation>
    <scope>NUCLEOTIDE SEQUENCE [LARGE SCALE GENOMIC DNA]</scope>
    <source>
        <strain evidence="3 4">DSM 14551</strain>
    </source>
</reference>
<sequence>MERRVVVGRRGAEKPVTEKRVARADLRARLIGAGAAGRARLLDHLSDSERAFVAGDFALYRHDGQAPPGGAWRNWVLMAGRGFGKTRVGAEWIWSLVRHTAEPLSIALVGATIDEARNIMVDGPSGILALQQPGDLVQWHAARGLLLFRSGSEARLFSGAHGERLRGPEHHYAWCDELAKWKQGEAAWNNLQMGLRAGAAPQCLITTTPRPSPLMKMLLATPGTVVSGGATHDNPHLSPAFCAAMSAQYGGTRLERQEIDGMMLTDVQGSLWPDALVRRCRLPAPAAQYDRIVIGVDPPASARGTCGIVVAGIAGERGGGADARVAHVIADRSLGGASPEKWARAVVRAASRFGADRIVAEGNQGGDMVRSVLMAANPILPLTISHASQSKMARAEPVAALFENGRAFFAGRFPALEEQLAGMVAGGDYEGPGPSPDRADAMVWAMHELMLKQTPRAPAIRRFA</sequence>
<evidence type="ECO:0000313" key="3">
    <source>
        <dbReference type="EMBL" id="OWQ96584.1"/>
    </source>
</evidence>
<accession>A0A246JU34</accession>
<dbReference type="OrthoDB" id="4519042at2"/>
<dbReference type="Pfam" id="PF03237">
    <property type="entry name" value="Terminase_6N"/>
    <property type="match status" value="1"/>
</dbReference>
<feature type="domain" description="Terminase large subunit gp17-like C-terminal" evidence="2">
    <location>
        <begin position="294"/>
        <end position="448"/>
    </location>
</feature>
<dbReference type="Pfam" id="PF17289">
    <property type="entry name" value="Terminase_6C"/>
    <property type="match status" value="1"/>
</dbReference>
<name>A0A246JU34_9SPHN</name>
<proteinExistence type="predicted"/>
<dbReference type="EMBL" id="NISJ01000005">
    <property type="protein sequence ID" value="OWQ96584.1"/>
    <property type="molecule type" value="Genomic_DNA"/>
</dbReference>
<keyword evidence="1" id="KW-1188">Viral release from host cell</keyword>
<dbReference type="Gene3D" id="3.30.420.240">
    <property type="match status" value="1"/>
</dbReference>
<comment type="caution">
    <text evidence="3">The sequence shown here is derived from an EMBL/GenBank/DDBJ whole genome shotgun (WGS) entry which is preliminary data.</text>
</comment>
<dbReference type="InterPro" id="IPR027417">
    <property type="entry name" value="P-loop_NTPase"/>
</dbReference>
<keyword evidence="4" id="KW-1185">Reference proteome</keyword>
<dbReference type="GO" id="GO:0005524">
    <property type="term" value="F:ATP binding"/>
    <property type="evidence" value="ECO:0007669"/>
    <property type="project" value="UniProtKB-KW"/>
</dbReference>
<dbReference type="AlphaFoldDB" id="A0A246JU34"/>
<keyword evidence="3" id="KW-0547">Nucleotide-binding</keyword>